<evidence type="ECO:0000313" key="2">
    <source>
        <dbReference type="Proteomes" id="UP000284120"/>
    </source>
</evidence>
<reference evidence="1 2" key="1">
    <citation type="submission" date="2018-06" db="EMBL/GenBank/DDBJ databases">
        <title>Pedobacter endophyticus sp. nov., an endophytic bacterium isolated from a leaf of Triticum aestivum.</title>
        <authorList>
            <person name="Zhang L."/>
        </authorList>
    </citation>
    <scope>NUCLEOTIDE SEQUENCE [LARGE SCALE GENOMIC DNA]</scope>
    <source>
        <strain evidence="1 2">CM134L-2</strain>
    </source>
</reference>
<dbReference type="InterPro" id="IPR047114">
    <property type="entry name" value="YciF"/>
</dbReference>
<comment type="caution">
    <text evidence="1">The sequence shown here is derived from an EMBL/GenBank/DDBJ whole genome shotgun (WGS) entry which is preliminary data.</text>
</comment>
<proteinExistence type="predicted"/>
<dbReference type="RefSeq" id="WP_113645671.1">
    <property type="nucleotide sequence ID" value="NZ_QMHN01000001.1"/>
</dbReference>
<dbReference type="EMBL" id="SAYW01000001">
    <property type="protein sequence ID" value="RWU10177.1"/>
    <property type="molecule type" value="Genomic_DNA"/>
</dbReference>
<dbReference type="SUPFAM" id="SSF47240">
    <property type="entry name" value="Ferritin-like"/>
    <property type="match status" value="1"/>
</dbReference>
<dbReference type="OrthoDB" id="765673at2"/>
<dbReference type="Gene3D" id="1.20.1260.10">
    <property type="match status" value="1"/>
</dbReference>
<sequence>MVNVIHSNVSKEKTLNKEDLRSKSLVESIQLVYDAERQWLTVLPILQLAVGNEDLLELLIKFQKVGKDHLHRLESCFEALGVEILSADNKDMEVLIEECYDIIDVTPRFSFIRDAGLIVGMQQAQQYQVTAYTSLLAQALELDEQKVINLIKIIIHHKQQEEEQLAMADTGTMLDEIT</sequence>
<dbReference type="InterPro" id="IPR012347">
    <property type="entry name" value="Ferritin-like"/>
</dbReference>
<dbReference type="Proteomes" id="UP000284120">
    <property type="component" value="Unassembled WGS sequence"/>
</dbReference>
<dbReference type="InterPro" id="IPR009078">
    <property type="entry name" value="Ferritin-like_SF"/>
</dbReference>
<keyword evidence="2" id="KW-1185">Reference proteome</keyword>
<evidence type="ECO:0000313" key="1">
    <source>
        <dbReference type="EMBL" id="RWU10177.1"/>
    </source>
</evidence>
<gene>
    <name evidence="1" type="ORF">DPV69_02195</name>
</gene>
<organism evidence="1 2">
    <name type="scientific">Pedobacter chitinilyticus</name>
    <dbReference type="NCBI Taxonomy" id="2233776"/>
    <lineage>
        <taxon>Bacteria</taxon>
        <taxon>Pseudomonadati</taxon>
        <taxon>Bacteroidota</taxon>
        <taxon>Sphingobacteriia</taxon>
        <taxon>Sphingobacteriales</taxon>
        <taxon>Sphingobacteriaceae</taxon>
        <taxon>Pedobacter</taxon>
    </lineage>
</organism>
<accession>A0A3S3R872</accession>
<dbReference type="InterPro" id="IPR010287">
    <property type="entry name" value="DUF892_YciF-like"/>
</dbReference>
<dbReference type="PANTHER" id="PTHR30565">
    <property type="entry name" value="PROTEIN YCIF"/>
    <property type="match status" value="1"/>
</dbReference>
<dbReference type="Pfam" id="PF05974">
    <property type="entry name" value="DUF892"/>
    <property type="match status" value="1"/>
</dbReference>
<dbReference type="AlphaFoldDB" id="A0A3S3R872"/>
<name>A0A3S3R872_9SPHI</name>
<protein>
    <submittedName>
        <fullName evidence="1">Ferritin-like domain-containing protein</fullName>
    </submittedName>
</protein>
<dbReference type="PANTHER" id="PTHR30565:SF9">
    <property type="entry name" value="PROTEIN YCIF"/>
    <property type="match status" value="1"/>
</dbReference>